<feature type="domain" description="AMP-dependent synthetase/ligase" evidence="1">
    <location>
        <begin position="8"/>
        <end position="371"/>
    </location>
</feature>
<proteinExistence type="predicted"/>
<organism evidence="2 3">
    <name type="scientific">Kitasatospora phosalacinea</name>
    <dbReference type="NCBI Taxonomy" id="2065"/>
    <lineage>
        <taxon>Bacteria</taxon>
        <taxon>Bacillati</taxon>
        <taxon>Actinomycetota</taxon>
        <taxon>Actinomycetes</taxon>
        <taxon>Kitasatosporales</taxon>
        <taxon>Streptomycetaceae</taxon>
        <taxon>Kitasatospora</taxon>
    </lineage>
</organism>
<dbReference type="InterPro" id="IPR020845">
    <property type="entry name" value="AMP-binding_CS"/>
</dbReference>
<dbReference type="Pfam" id="PF00501">
    <property type="entry name" value="AMP-binding"/>
    <property type="match status" value="1"/>
</dbReference>
<dbReference type="Gene3D" id="3.40.50.12780">
    <property type="entry name" value="N-terminal domain of ligase-like"/>
    <property type="match status" value="1"/>
</dbReference>
<reference evidence="2 3" key="1">
    <citation type="submission" date="2024-09" db="EMBL/GenBank/DDBJ databases">
        <title>The Natural Products Discovery Center: Release of the First 8490 Sequenced Strains for Exploring Actinobacteria Biosynthetic Diversity.</title>
        <authorList>
            <person name="Kalkreuter E."/>
            <person name="Kautsar S.A."/>
            <person name="Yang D."/>
            <person name="Bader C.D."/>
            <person name="Teijaro C.N."/>
            <person name="Fluegel L."/>
            <person name="Davis C.M."/>
            <person name="Simpson J.R."/>
            <person name="Lauterbach L."/>
            <person name="Steele A.D."/>
            <person name="Gui C."/>
            <person name="Meng S."/>
            <person name="Li G."/>
            <person name="Viehrig K."/>
            <person name="Ye F."/>
            <person name="Su P."/>
            <person name="Kiefer A.F."/>
            <person name="Nichols A."/>
            <person name="Cepeda A.J."/>
            <person name="Yan W."/>
            <person name="Fan B."/>
            <person name="Jiang Y."/>
            <person name="Adhikari A."/>
            <person name="Zheng C.-J."/>
            <person name="Schuster L."/>
            <person name="Cowan T.M."/>
            <person name="Smanski M.J."/>
            <person name="Chevrette M.G."/>
            <person name="De Carvalho L.P.S."/>
            <person name="Shen B."/>
        </authorList>
    </citation>
    <scope>NUCLEOTIDE SEQUENCE [LARGE SCALE GENOMIC DNA]</scope>
    <source>
        <strain evidence="2 3">NPDC058753</strain>
    </source>
</reference>
<evidence type="ECO:0000259" key="1">
    <source>
        <dbReference type="Pfam" id="PF00501"/>
    </source>
</evidence>
<dbReference type="SUPFAM" id="SSF56801">
    <property type="entry name" value="Acetyl-CoA synthetase-like"/>
    <property type="match status" value="1"/>
</dbReference>
<dbReference type="EMBL" id="JBHYPX010000176">
    <property type="protein sequence ID" value="MFE1357338.1"/>
    <property type="molecule type" value="Genomic_DNA"/>
</dbReference>
<feature type="non-terminal residue" evidence="2">
    <location>
        <position position="384"/>
    </location>
</feature>
<dbReference type="PANTHER" id="PTHR43201">
    <property type="entry name" value="ACYL-COA SYNTHETASE"/>
    <property type="match status" value="1"/>
</dbReference>
<name>A0ABW6GX32_9ACTN</name>
<protein>
    <submittedName>
        <fullName evidence="2">AMP-binding protein</fullName>
    </submittedName>
</protein>
<dbReference type="PROSITE" id="PS00455">
    <property type="entry name" value="AMP_BINDING"/>
    <property type="match status" value="1"/>
</dbReference>
<dbReference type="Proteomes" id="UP001599542">
    <property type="component" value="Unassembled WGS sequence"/>
</dbReference>
<keyword evidence="3" id="KW-1185">Reference proteome</keyword>
<dbReference type="InterPro" id="IPR042099">
    <property type="entry name" value="ANL_N_sf"/>
</dbReference>
<dbReference type="PANTHER" id="PTHR43201:SF32">
    <property type="entry name" value="2-SUCCINYLBENZOATE--COA LIGASE, CHLOROPLASTIC_PEROXISOMAL"/>
    <property type="match status" value="1"/>
</dbReference>
<gene>
    <name evidence="2" type="ORF">ACFW6T_35800</name>
</gene>
<sequence>MSLTQALHRALDESPDRPTTVCAYRIRTARETADRVARLAAALTDLGVGPGDRVGILALNSDRFHEYLFATWWLGAVAHPVDTRWSPAETVHALTDSGVRVLLVDDASAALVPDLRSRCPALHTLVHCGDGPTPDGTLDYEELQTAFDPVEDRRTDTDAPALLLHTSGTTGKPKGVLISHRGLLASVTRSVRAIRSPEPGGTTLVAAPLSRIAALSDWYARALAGGTHVFLPAFSPDAFLDAVQRYRVTSCLLAPAALRALCDHPDPDGHDPGSLRHLTYGGAALDPNLLERAMKALPGAAFSQGYGMTETGVLTVLDDRDHRAGGDRLRSVGRAVPGVDLAVLGTDGQPLPPGGVGEVVTRGDHVMLGYWRRPQETAESLRDG</sequence>
<evidence type="ECO:0000313" key="3">
    <source>
        <dbReference type="Proteomes" id="UP001599542"/>
    </source>
</evidence>
<evidence type="ECO:0000313" key="2">
    <source>
        <dbReference type="EMBL" id="MFE1357338.1"/>
    </source>
</evidence>
<dbReference type="RefSeq" id="WP_380564168.1">
    <property type="nucleotide sequence ID" value="NZ_JBHYPX010000176.1"/>
</dbReference>
<dbReference type="InterPro" id="IPR000873">
    <property type="entry name" value="AMP-dep_synth/lig_dom"/>
</dbReference>
<comment type="caution">
    <text evidence="2">The sequence shown here is derived from an EMBL/GenBank/DDBJ whole genome shotgun (WGS) entry which is preliminary data.</text>
</comment>
<accession>A0ABW6GX32</accession>